<dbReference type="SMART" id="SM00786">
    <property type="entry name" value="SHR3_chaperone"/>
    <property type="match status" value="1"/>
</dbReference>
<dbReference type="GO" id="GO:0046872">
    <property type="term" value="F:metal ion binding"/>
    <property type="evidence" value="ECO:0007669"/>
    <property type="project" value="UniProtKB-KW"/>
</dbReference>
<dbReference type="Pfam" id="PF08229">
    <property type="entry name" value="SHR3_chaperone"/>
    <property type="match status" value="1"/>
</dbReference>
<feature type="transmembrane region" description="Helical" evidence="7">
    <location>
        <begin position="513"/>
        <end position="535"/>
    </location>
</feature>
<evidence type="ECO:0000256" key="5">
    <source>
        <dbReference type="PIRSR" id="PIRSR604574-2"/>
    </source>
</evidence>
<feature type="domain" description="Fe2OG dioxygenase" evidence="8">
    <location>
        <begin position="295"/>
        <end position="412"/>
    </location>
</feature>
<protein>
    <recommendedName>
        <fullName evidence="8">Fe2OG dioxygenase domain-containing protein</fullName>
    </recommendedName>
</protein>
<feature type="binding site" evidence="5">
    <location>
        <position position="370"/>
    </location>
    <ligand>
        <name>Fe cation</name>
        <dbReference type="ChEBI" id="CHEBI:24875"/>
        <note>catalytic</note>
    </ligand>
</feature>
<dbReference type="AlphaFoldDB" id="A0A284QV82"/>
<evidence type="ECO:0000313" key="9">
    <source>
        <dbReference type="EMBL" id="SJL00333.1"/>
    </source>
</evidence>
<dbReference type="GO" id="GO:0051213">
    <property type="term" value="F:dioxygenase activity"/>
    <property type="evidence" value="ECO:0007669"/>
    <property type="project" value="UniProtKB-KW"/>
</dbReference>
<dbReference type="PROSITE" id="PS51471">
    <property type="entry name" value="FE2OG_OXY"/>
    <property type="match status" value="1"/>
</dbReference>
<dbReference type="InterPro" id="IPR037151">
    <property type="entry name" value="AlkB-like_sf"/>
</dbReference>
<name>A0A284QV82_ARMOS</name>
<evidence type="ECO:0000313" key="10">
    <source>
        <dbReference type="Proteomes" id="UP000219338"/>
    </source>
</evidence>
<dbReference type="OrthoDB" id="6614653at2759"/>
<gene>
    <name evidence="9" type="ORF">ARMOST_03646</name>
</gene>
<feature type="compositionally biased region" description="Polar residues" evidence="6">
    <location>
        <begin position="1"/>
        <end position="10"/>
    </location>
</feature>
<keyword evidence="10" id="KW-1185">Reference proteome</keyword>
<keyword evidence="7" id="KW-0472">Membrane</keyword>
<evidence type="ECO:0000256" key="2">
    <source>
        <dbReference type="ARBA" id="ARBA00022964"/>
    </source>
</evidence>
<dbReference type="EMBL" id="FUEG01000002">
    <property type="protein sequence ID" value="SJL00333.1"/>
    <property type="molecule type" value="Genomic_DNA"/>
</dbReference>
<feature type="binding site" evidence="5">
    <location>
        <position position="313"/>
    </location>
    <ligand>
        <name>Fe cation</name>
        <dbReference type="ChEBI" id="CHEBI:24875"/>
        <note>catalytic</note>
    </ligand>
</feature>
<accession>A0A284QV82</accession>
<sequence>MPSLHDTSSAAYKKAQRLHQKTTKNRNNAVDADWTPFRAAEKMYKARFPPPSLANVLDFATLDDARSEEIEAGVWVGRSEAVEFRELKGARRAYAIPSIPGPCTFKALSNANASAGLVILPSFLSHKEQQDLIRWSLSSQARHPNPTNLDTHYFLPEEGLWNAHQDTIVEPQPADPSSESTGPRQLVNNIPASPDNFKTMVETPKPPPTPSTTAQPLPCSHLLRKLRWANIGWFYHWGTKQYDFAKGKARVDDVLSNVCKEAVRIIDWDEIYNASDEMEWGDEYLSWKSWNESYEPDAGIVNFYQTKDTLMAHVDRSEVCATAPLVSISLGNAAVFLIGGLTRDTEPVPILLRSGDVVIMSGPACRRAYHGVPRILDDTLPPHLSESVDEDWARYASYMSTTRININVRQKWNYHMQIVPLVEAAMGLRASIVVCVTSFLLGQLFTHWIADALTLWKSPVTDENLWIAAAYYSILTKAPVEMYYAMALTVLTGAVTILLSLRDGEAGNLMFDGGSIFLFGTTVAMYLYSVIPVVYSSFTSLPPHKLSDAFPVILRSATLDLASNNLICSVALTGVLALQAGRFWAETYDVDTEVAAESDTEGRPQTSVPVPN</sequence>
<dbReference type="STRING" id="47428.A0A284QV82"/>
<dbReference type="PANTHER" id="PTHR16557">
    <property type="entry name" value="ALKYLATED DNA REPAIR PROTEIN ALKB-RELATED"/>
    <property type="match status" value="1"/>
</dbReference>
<dbReference type="InterPro" id="IPR004574">
    <property type="entry name" value="Alkb"/>
</dbReference>
<dbReference type="OMA" id="NYYQYKD"/>
<reference evidence="10" key="1">
    <citation type="journal article" date="2017" name="Nat. Ecol. Evol.">
        <title>Genome expansion and lineage-specific genetic innovations in the forest pathogenic fungi Armillaria.</title>
        <authorList>
            <person name="Sipos G."/>
            <person name="Prasanna A.N."/>
            <person name="Walter M.C."/>
            <person name="O'Connor E."/>
            <person name="Balint B."/>
            <person name="Krizsan K."/>
            <person name="Kiss B."/>
            <person name="Hess J."/>
            <person name="Varga T."/>
            <person name="Slot J."/>
            <person name="Riley R."/>
            <person name="Boka B."/>
            <person name="Rigling D."/>
            <person name="Barry K."/>
            <person name="Lee J."/>
            <person name="Mihaltcheva S."/>
            <person name="LaButti K."/>
            <person name="Lipzen A."/>
            <person name="Waldron R."/>
            <person name="Moloney N.M."/>
            <person name="Sperisen C."/>
            <person name="Kredics L."/>
            <person name="Vagvoelgyi C."/>
            <person name="Patrignani A."/>
            <person name="Fitzpatrick D."/>
            <person name="Nagy I."/>
            <person name="Doyle S."/>
            <person name="Anderson J.B."/>
            <person name="Grigoriev I.V."/>
            <person name="Gueldener U."/>
            <person name="Muensterkoetter M."/>
            <person name="Nagy L.G."/>
        </authorList>
    </citation>
    <scope>NUCLEOTIDE SEQUENCE [LARGE SCALE GENOMIC DNA]</scope>
    <source>
        <strain evidence="10">C18/9</strain>
    </source>
</reference>
<keyword evidence="7" id="KW-1133">Transmembrane helix</keyword>
<dbReference type="InterPro" id="IPR027450">
    <property type="entry name" value="AlkB-like"/>
</dbReference>
<evidence type="ECO:0000256" key="7">
    <source>
        <dbReference type="SAM" id="Phobius"/>
    </source>
</evidence>
<evidence type="ECO:0000256" key="1">
    <source>
        <dbReference type="ARBA" id="ARBA00022723"/>
    </source>
</evidence>
<evidence type="ECO:0000256" key="3">
    <source>
        <dbReference type="ARBA" id="ARBA00023002"/>
    </source>
</evidence>
<dbReference type="GO" id="GO:0005737">
    <property type="term" value="C:cytoplasm"/>
    <property type="evidence" value="ECO:0007669"/>
    <property type="project" value="TreeGrafter"/>
</dbReference>
<dbReference type="PANTHER" id="PTHR16557:SF2">
    <property type="entry name" value="NUCLEIC ACID DIOXYGENASE ALKBH1"/>
    <property type="match status" value="1"/>
</dbReference>
<proteinExistence type="predicted"/>
<organism evidence="9 10">
    <name type="scientific">Armillaria ostoyae</name>
    <name type="common">Armillaria root rot fungus</name>
    <dbReference type="NCBI Taxonomy" id="47428"/>
    <lineage>
        <taxon>Eukaryota</taxon>
        <taxon>Fungi</taxon>
        <taxon>Dikarya</taxon>
        <taxon>Basidiomycota</taxon>
        <taxon>Agaricomycotina</taxon>
        <taxon>Agaricomycetes</taxon>
        <taxon>Agaricomycetidae</taxon>
        <taxon>Agaricales</taxon>
        <taxon>Marasmiineae</taxon>
        <taxon>Physalacriaceae</taxon>
        <taxon>Armillaria</taxon>
    </lineage>
</organism>
<evidence type="ECO:0000259" key="8">
    <source>
        <dbReference type="PROSITE" id="PS51471"/>
    </source>
</evidence>
<feature type="compositionally biased region" description="Basic residues" evidence="6">
    <location>
        <begin position="14"/>
        <end position="24"/>
    </location>
</feature>
<keyword evidence="1 5" id="KW-0479">Metal-binding</keyword>
<comment type="cofactor">
    <cofactor evidence="5">
        <name>Fe(2+)</name>
        <dbReference type="ChEBI" id="CHEBI:29033"/>
    </cofactor>
    <text evidence="5">Binds 1 Fe(2+) ion per subunit.</text>
</comment>
<evidence type="ECO:0000256" key="6">
    <source>
        <dbReference type="SAM" id="MobiDB-lite"/>
    </source>
</evidence>
<dbReference type="Gene3D" id="2.60.120.590">
    <property type="entry name" value="Alpha-ketoglutarate-dependent dioxygenase AlkB-like"/>
    <property type="match status" value="1"/>
</dbReference>
<feature type="region of interest" description="Disordered" evidence="6">
    <location>
        <begin position="1"/>
        <end position="30"/>
    </location>
</feature>
<dbReference type="Proteomes" id="UP000219338">
    <property type="component" value="Unassembled WGS sequence"/>
</dbReference>
<feature type="compositionally biased region" description="Polar residues" evidence="6">
    <location>
        <begin position="175"/>
        <end position="191"/>
    </location>
</feature>
<dbReference type="SUPFAM" id="SSF51197">
    <property type="entry name" value="Clavaminate synthase-like"/>
    <property type="match status" value="1"/>
</dbReference>
<feature type="region of interest" description="Disordered" evidence="6">
    <location>
        <begin position="169"/>
        <end position="216"/>
    </location>
</feature>
<feature type="transmembrane region" description="Helical" evidence="7">
    <location>
        <begin position="482"/>
        <end position="501"/>
    </location>
</feature>
<evidence type="ECO:0000256" key="4">
    <source>
        <dbReference type="ARBA" id="ARBA00023004"/>
    </source>
</evidence>
<dbReference type="Pfam" id="PF13532">
    <property type="entry name" value="2OG-FeII_Oxy_2"/>
    <property type="match status" value="1"/>
</dbReference>
<dbReference type="InterPro" id="IPR013248">
    <property type="entry name" value="Psh3/Shr3"/>
</dbReference>
<keyword evidence="4 5" id="KW-0408">Iron</keyword>
<keyword evidence="7" id="KW-0812">Transmembrane</keyword>
<dbReference type="GO" id="GO:0005634">
    <property type="term" value="C:nucleus"/>
    <property type="evidence" value="ECO:0007669"/>
    <property type="project" value="TreeGrafter"/>
</dbReference>
<feature type="binding site" evidence="5">
    <location>
        <position position="315"/>
    </location>
    <ligand>
        <name>Fe cation</name>
        <dbReference type="ChEBI" id="CHEBI:24875"/>
        <note>catalytic</note>
    </ligand>
</feature>
<keyword evidence="3" id="KW-0560">Oxidoreductase</keyword>
<dbReference type="InterPro" id="IPR005123">
    <property type="entry name" value="Oxoglu/Fe-dep_dioxygenase_dom"/>
</dbReference>
<keyword evidence="2" id="KW-0223">Dioxygenase</keyword>